<protein>
    <submittedName>
        <fullName evidence="2">Uncharacterized protein</fullName>
    </submittedName>
</protein>
<feature type="compositionally biased region" description="Polar residues" evidence="1">
    <location>
        <begin position="847"/>
        <end position="856"/>
    </location>
</feature>
<feature type="region of interest" description="Disordered" evidence="1">
    <location>
        <begin position="129"/>
        <end position="158"/>
    </location>
</feature>
<accession>A0A6A6IJ08</accession>
<feature type="compositionally biased region" description="Low complexity" evidence="1">
    <location>
        <begin position="868"/>
        <end position="894"/>
    </location>
</feature>
<evidence type="ECO:0000256" key="1">
    <source>
        <dbReference type="SAM" id="MobiDB-lite"/>
    </source>
</evidence>
<feature type="compositionally biased region" description="Basic residues" evidence="1">
    <location>
        <begin position="728"/>
        <end position="738"/>
    </location>
</feature>
<feature type="compositionally biased region" description="Basic and acidic residues" evidence="1">
    <location>
        <begin position="688"/>
        <end position="697"/>
    </location>
</feature>
<dbReference type="EMBL" id="ML987194">
    <property type="protein sequence ID" value="KAF2250167.1"/>
    <property type="molecule type" value="Genomic_DNA"/>
</dbReference>
<gene>
    <name evidence="2" type="ORF">BU26DRAFT_296814</name>
</gene>
<feature type="compositionally biased region" description="Pro residues" evidence="1">
    <location>
        <begin position="139"/>
        <end position="149"/>
    </location>
</feature>
<feature type="compositionally biased region" description="Low complexity" evidence="1">
    <location>
        <begin position="772"/>
        <end position="802"/>
    </location>
</feature>
<feature type="compositionally biased region" description="Acidic residues" evidence="1">
    <location>
        <begin position="1085"/>
        <end position="1126"/>
    </location>
</feature>
<organism evidence="2 3">
    <name type="scientific">Trematosphaeria pertusa</name>
    <dbReference type="NCBI Taxonomy" id="390896"/>
    <lineage>
        <taxon>Eukaryota</taxon>
        <taxon>Fungi</taxon>
        <taxon>Dikarya</taxon>
        <taxon>Ascomycota</taxon>
        <taxon>Pezizomycotina</taxon>
        <taxon>Dothideomycetes</taxon>
        <taxon>Pleosporomycetidae</taxon>
        <taxon>Pleosporales</taxon>
        <taxon>Massarineae</taxon>
        <taxon>Trematosphaeriaceae</taxon>
        <taxon>Trematosphaeria</taxon>
    </lineage>
</organism>
<feature type="compositionally biased region" description="Acidic residues" evidence="1">
    <location>
        <begin position="1154"/>
        <end position="1189"/>
    </location>
</feature>
<feature type="compositionally biased region" description="Acidic residues" evidence="1">
    <location>
        <begin position="951"/>
        <end position="987"/>
    </location>
</feature>
<proteinExistence type="predicted"/>
<keyword evidence="3" id="KW-1185">Reference proteome</keyword>
<feature type="compositionally biased region" description="Low complexity" evidence="1">
    <location>
        <begin position="1196"/>
        <end position="1214"/>
    </location>
</feature>
<evidence type="ECO:0000313" key="2">
    <source>
        <dbReference type="EMBL" id="KAF2250167.1"/>
    </source>
</evidence>
<feature type="compositionally biased region" description="Basic and acidic residues" evidence="1">
    <location>
        <begin position="129"/>
        <end position="138"/>
    </location>
</feature>
<dbReference type="GeneID" id="54575049"/>
<dbReference type="Proteomes" id="UP000800094">
    <property type="component" value="Unassembled WGS sequence"/>
</dbReference>
<feature type="compositionally biased region" description="Low complexity" evidence="1">
    <location>
        <begin position="832"/>
        <end position="846"/>
    </location>
</feature>
<feature type="compositionally biased region" description="Pro residues" evidence="1">
    <location>
        <begin position="818"/>
        <end position="831"/>
    </location>
</feature>
<feature type="compositionally biased region" description="Acidic residues" evidence="1">
    <location>
        <begin position="1025"/>
        <end position="1038"/>
    </location>
</feature>
<name>A0A6A6IJ08_9PLEO</name>
<reference evidence="2" key="1">
    <citation type="journal article" date="2020" name="Stud. Mycol.">
        <title>101 Dothideomycetes genomes: a test case for predicting lifestyles and emergence of pathogens.</title>
        <authorList>
            <person name="Haridas S."/>
            <person name="Albert R."/>
            <person name="Binder M."/>
            <person name="Bloem J."/>
            <person name="Labutti K."/>
            <person name="Salamov A."/>
            <person name="Andreopoulos B."/>
            <person name="Baker S."/>
            <person name="Barry K."/>
            <person name="Bills G."/>
            <person name="Bluhm B."/>
            <person name="Cannon C."/>
            <person name="Castanera R."/>
            <person name="Culley D."/>
            <person name="Daum C."/>
            <person name="Ezra D."/>
            <person name="Gonzalez J."/>
            <person name="Henrissat B."/>
            <person name="Kuo A."/>
            <person name="Liang C."/>
            <person name="Lipzen A."/>
            <person name="Lutzoni F."/>
            <person name="Magnuson J."/>
            <person name="Mondo S."/>
            <person name="Nolan M."/>
            <person name="Ohm R."/>
            <person name="Pangilinan J."/>
            <person name="Park H.-J."/>
            <person name="Ramirez L."/>
            <person name="Alfaro M."/>
            <person name="Sun H."/>
            <person name="Tritt A."/>
            <person name="Yoshinaga Y."/>
            <person name="Zwiers L.-H."/>
            <person name="Turgeon B."/>
            <person name="Goodwin S."/>
            <person name="Spatafora J."/>
            <person name="Crous P."/>
            <person name="Grigoriev I."/>
        </authorList>
    </citation>
    <scope>NUCLEOTIDE SEQUENCE</scope>
    <source>
        <strain evidence="2">CBS 122368</strain>
    </source>
</reference>
<feature type="compositionally biased region" description="Basic and acidic residues" evidence="1">
    <location>
        <begin position="576"/>
        <end position="607"/>
    </location>
</feature>
<dbReference type="AlphaFoldDB" id="A0A6A6IJ08"/>
<dbReference type="OrthoDB" id="10689872at2759"/>
<feature type="region of interest" description="Disordered" evidence="1">
    <location>
        <begin position="565"/>
        <end position="1233"/>
    </location>
</feature>
<feature type="compositionally biased region" description="Basic and acidic residues" evidence="1">
    <location>
        <begin position="1060"/>
        <end position="1073"/>
    </location>
</feature>
<sequence length="1233" mass="138986">MAESELQRLLRDLSDKLARDPLNYFDHELELYEAHPNARAALREIDPVPGTGESRLRRFDEVDVREKLGQFEERCKNMSDEEERTAERDLYEQSSDLPALRHYLRVKLMKTDPPDTEQLRHFVQIEERERLAREREPTPPKPSPAPTSNPAPEVAHEIQQRQKYDELLERHRQKYKTEPQERTGLRHRIERMINEAITKEYVRPMLESFQAQEQFYYTVDVQEAKLNMDCIVGWIVEYKNTLGKRVGIRKRIEPLGAIDDFFTSIIEVFDSVDFLYATGREAETYRQDYPEYDLETREQLREYISVIGQRAGDLDNRSLRNAVQSLLDSFTEAEINELIELYKNDVCKRLEIREQIGLLVSPANEGDTLEKLDRVDRDWADGAEDVPKMYREDMDNRQALRDYITSLLERYSDFDHPEQRLRPRLLLCMQAFDKVDLEASPLYPFSKRPVREQQQLRVMLQNIAANWYLLAAVEAFRLAHFVPIQVVPEAARVLDPTDLRNWRWGLLKALERLSESSLSQCEEAIKLINEGIEYRRTVDREAGAENEDNYYLQLADVGYAQNALDRMNGGGKGKGKQKERSPIRSPSRGDRRDDDDKDDGRGDDGKGGGRIGKASGPHKGQSKATSKKDPTPPPPPERTPPRSSPRQTRSSSRRSNRGHDDPHLPQPSTGKTPPRSPPRRSKSSSQKSDGKGDDGKDGGAVGQSPELDPNDPDYDLYKDPTPPPLPRRSPRRSPRSRSKSSSGGLDPNDPDYDLYKDPTPPPAPERSPRRSPPGQSTSSPNAGPPSTEKSASPSKTPSSTSSSRKRKRKDWADRAFKPNPPPSKKSKPTPPSTSTRSNSSISTLSSARTIPTPSSYRSRRKASTSTLSSARTISTPSSTRIRSSTSGTTRSADSFWSWISPPSRNDRASDGDYVPEEESLSDVDASPSELTLVRGVRRVPTRAWPGVPSEILEEEEDEDEDEEEGQDEDDEEGEEEMQDATTSEDDAEMHQGEGGNQEPADTDEELPDASALDPDPAQDLSEASNSDEDLADAADDLSETQLSDPSDEEYDEEYVVYPDEAVRDPVRQWRSDYADSASSEHMVDHDEEIGDAALESGDEGAEADEEGLDREELGDAEELDGGEEEERPGSEGVGGEETRRMQGRVSYDDFGCIFEEEEDEEDEKEEEEGVEEEQEEKEAEVEEEEEEYEPPEHFEAPSPGSSAAGSAPSRGSGSTRHIRLGPGESLIITADRE</sequence>
<dbReference type="RefSeq" id="XP_033685171.1">
    <property type="nucleotide sequence ID" value="XM_033821719.1"/>
</dbReference>
<feature type="compositionally biased region" description="Acidic residues" evidence="1">
    <location>
        <begin position="1045"/>
        <end position="1054"/>
    </location>
</feature>
<evidence type="ECO:0000313" key="3">
    <source>
        <dbReference type="Proteomes" id="UP000800094"/>
    </source>
</evidence>